<protein>
    <submittedName>
        <fullName evidence="2">Uncharacterized protein</fullName>
    </submittedName>
</protein>
<evidence type="ECO:0000256" key="1">
    <source>
        <dbReference type="SAM" id="MobiDB-lite"/>
    </source>
</evidence>
<gene>
    <name evidence="2" type="ORF">SKAU_G00178590</name>
</gene>
<organism evidence="2 3">
    <name type="scientific">Synaphobranchus kaupii</name>
    <name type="common">Kaup's arrowtooth eel</name>
    <dbReference type="NCBI Taxonomy" id="118154"/>
    <lineage>
        <taxon>Eukaryota</taxon>
        <taxon>Metazoa</taxon>
        <taxon>Chordata</taxon>
        <taxon>Craniata</taxon>
        <taxon>Vertebrata</taxon>
        <taxon>Euteleostomi</taxon>
        <taxon>Actinopterygii</taxon>
        <taxon>Neopterygii</taxon>
        <taxon>Teleostei</taxon>
        <taxon>Anguilliformes</taxon>
        <taxon>Synaphobranchidae</taxon>
        <taxon>Synaphobranchus</taxon>
    </lineage>
</organism>
<sequence>MFRRWECSGAGQLSERFVSAGWPGVLQSTSSRGSSEPGERHCGSSLVLPSRVRADACGAHAACQPPVSAPRSRASVPPLTGVRRRGVSYRVVHEGKNDAFYPPAVTR</sequence>
<dbReference type="AlphaFoldDB" id="A0A9Q1IZA6"/>
<proteinExistence type="predicted"/>
<comment type="caution">
    <text evidence="2">The sequence shown here is derived from an EMBL/GenBank/DDBJ whole genome shotgun (WGS) entry which is preliminary data.</text>
</comment>
<dbReference type="Proteomes" id="UP001152622">
    <property type="component" value="Chromosome 5"/>
</dbReference>
<feature type="region of interest" description="Disordered" evidence="1">
    <location>
        <begin position="25"/>
        <end position="44"/>
    </location>
</feature>
<evidence type="ECO:0000313" key="3">
    <source>
        <dbReference type="Proteomes" id="UP001152622"/>
    </source>
</evidence>
<accession>A0A9Q1IZA6</accession>
<reference evidence="2" key="1">
    <citation type="journal article" date="2023" name="Science">
        <title>Genome structures resolve the early diversification of teleost fishes.</title>
        <authorList>
            <person name="Parey E."/>
            <person name="Louis A."/>
            <person name="Montfort J."/>
            <person name="Bouchez O."/>
            <person name="Roques C."/>
            <person name="Iampietro C."/>
            <person name="Lluch J."/>
            <person name="Castinel A."/>
            <person name="Donnadieu C."/>
            <person name="Desvignes T."/>
            <person name="Floi Bucao C."/>
            <person name="Jouanno E."/>
            <person name="Wen M."/>
            <person name="Mejri S."/>
            <person name="Dirks R."/>
            <person name="Jansen H."/>
            <person name="Henkel C."/>
            <person name="Chen W.J."/>
            <person name="Zahm M."/>
            <person name="Cabau C."/>
            <person name="Klopp C."/>
            <person name="Thompson A.W."/>
            <person name="Robinson-Rechavi M."/>
            <person name="Braasch I."/>
            <person name="Lecointre G."/>
            <person name="Bobe J."/>
            <person name="Postlethwait J.H."/>
            <person name="Berthelot C."/>
            <person name="Roest Crollius H."/>
            <person name="Guiguen Y."/>
        </authorList>
    </citation>
    <scope>NUCLEOTIDE SEQUENCE</scope>
    <source>
        <strain evidence="2">WJC10195</strain>
    </source>
</reference>
<keyword evidence="3" id="KW-1185">Reference proteome</keyword>
<name>A0A9Q1IZA6_SYNKA</name>
<dbReference type="EMBL" id="JAINUF010000005">
    <property type="protein sequence ID" value="KAJ8361334.1"/>
    <property type="molecule type" value="Genomic_DNA"/>
</dbReference>
<evidence type="ECO:0000313" key="2">
    <source>
        <dbReference type="EMBL" id="KAJ8361334.1"/>
    </source>
</evidence>